<feature type="region of interest" description="Disordered" evidence="1">
    <location>
        <begin position="464"/>
        <end position="521"/>
    </location>
</feature>
<gene>
    <name evidence="2" type="ORF">GSI_05264</name>
</gene>
<feature type="region of interest" description="Disordered" evidence="1">
    <location>
        <begin position="261"/>
        <end position="374"/>
    </location>
</feature>
<feature type="region of interest" description="Disordered" evidence="1">
    <location>
        <begin position="392"/>
        <end position="450"/>
    </location>
</feature>
<dbReference type="AlphaFoldDB" id="A0A2G8SFP0"/>
<comment type="caution">
    <text evidence="2">The sequence shown here is derived from an EMBL/GenBank/DDBJ whole genome shotgun (WGS) entry which is preliminary data.</text>
</comment>
<feature type="region of interest" description="Disordered" evidence="1">
    <location>
        <begin position="1"/>
        <end position="123"/>
    </location>
</feature>
<feature type="compositionally biased region" description="Polar residues" evidence="1">
    <location>
        <begin position="1"/>
        <end position="17"/>
    </location>
</feature>
<dbReference type="Proteomes" id="UP000230002">
    <property type="component" value="Unassembled WGS sequence"/>
</dbReference>
<dbReference type="OrthoDB" id="2756326at2759"/>
<proteinExistence type="predicted"/>
<evidence type="ECO:0000313" key="3">
    <source>
        <dbReference type="Proteomes" id="UP000230002"/>
    </source>
</evidence>
<feature type="compositionally biased region" description="Basic residues" evidence="1">
    <location>
        <begin position="298"/>
        <end position="315"/>
    </location>
</feature>
<organism evidence="2 3">
    <name type="scientific">Ganoderma sinense ZZ0214-1</name>
    <dbReference type="NCBI Taxonomy" id="1077348"/>
    <lineage>
        <taxon>Eukaryota</taxon>
        <taxon>Fungi</taxon>
        <taxon>Dikarya</taxon>
        <taxon>Basidiomycota</taxon>
        <taxon>Agaricomycotina</taxon>
        <taxon>Agaricomycetes</taxon>
        <taxon>Polyporales</taxon>
        <taxon>Polyporaceae</taxon>
        <taxon>Ganoderma</taxon>
    </lineage>
</organism>
<sequence length="595" mass="65172">MPPRTLPSSANCLTTSDLDVPIATSDPLPEQPQSSPRRSPGFRDKTVKSPRRRRRAATTTPISRFGNNSLIDTFRDALSDGDLPPPKYSKFDYDFREPEELPQPPEPEPEPLPRASLSPPPELADKAASWFRDRCRFPYAYPPEHPEDPQWFEGMFSRVVAGHDEMKCLLKELRADLASVLAEVTLANVDADMNIALYQEMLQNIHTLAGTKFTRALTDTIGCWHVEETDDGVEVLYDPEKGERLEEEKRTALRRNAANAGLAAMNDLDQVDPYATPRGENPTSPAPESPSHAPSVRAQKRRQERPRAPPPKRPRVFPPIQQAPAVEVRDDSTLPPSSPVPTLPSSSSPGRTGNTDPAAPPASDPAALPASVPATAPVTATTSLASLNLELNFKPSSSNYVSDPARPGLLRDDSSGFGASVGPLASGDPVDSAHTPDPEPETVPEPSPAHVYPYDAWRMVKEKSVPWNPPSTIPRRPSEDDIQIVWSPERVNKAEGSKKRARDDREDDDNGDDDEGDSGIIVPRRTAANAVSPFRGVDDSVEVEESVSAAIGAAHRAAAKAKAKARKPTKEELEERETMAYIRKKLQEPHYFLDT</sequence>
<feature type="compositionally biased region" description="Acidic residues" evidence="1">
    <location>
        <begin position="505"/>
        <end position="517"/>
    </location>
</feature>
<feature type="compositionally biased region" description="Pro residues" evidence="1">
    <location>
        <begin position="101"/>
        <end position="122"/>
    </location>
</feature>
<evidence type="ECO:0000313" key="2">
    <source>
        <dbReference type="EMBL" id="PIL32561.1"/>
    </source>
</evidence>
<feature type="compositionally biased region" description="Low complexity" evidence="1">
    <location>
        <begin position="364"/>
        <end position="374"/>
    </location>
</feature>
<protein>
    <submittedName>
        <fullName evidence="2">Uncharacterized protein</fullName>
    </submittedName>
</protein>
<reference evidence="2 3" key="1">
    <citation type="journal article" date="2015" name="Sci. Rep.">
        <title>Chromosome-level genome map provides insights into diverse defense mechanisms in the medicinal fungus Ganoderma sinense.</title>
        <authorList>
            <person name="Zhu Y."/>
            <person name="Xu J."/>
            <person name="Sun C."/>
            <person name="Zhou S."/>
            <person name="Xu H."/>
            <person name="Nelson D.R."/>
            <person name="Qian J."/>
            <person name="Song J."/>
            <person name="Luo H."/>
            <person name="Xiang L."/>
            <person name="Li Y."/>
            <person name="Xu Z."/>
            <person name="Ji A."/>
            <person name="Wang L."/>
            <person name="Lu S."/>
            <person name="Hayward A."/>
            <person name="Sun W."/>
            <person name="Li X."/>
            <person name="Schwartz D.C."/>
            <person name="Wang Y."/>
            <person name="Chen S."/>
        </authorList>
    </citation>
    <scope>NUCLEOTIDE SEQUENCE [LARGE SCALE GENOMIC DNA]</scope>
    <source>
        <strain evidence="2 3">ZZ0214-1</strain>
    </source>
</reference>
<feature type="compositionally biased region" description="Basic and acidic residues" evidence="1">
    <location>
        <begin position="490"/>
        <end position="504"/>
    </location>
</feature>
<feature type="compositionally biased region" description="Basic and acidic residues" evidence="1">
    <location>
        <begin position="89"/>
        <end position="99"/>
    </location>
</feature>
<dbReference type="EMBL" id="AYKW01000010">
    <property type="protein sequence ID" value="PIL32561.1"/>
    <property type="molecule type" value="Genomic_DNA"/>
</dbReference>
<keyword evidence="3" id="KW-1185">Reference proteome</keyword>
<feature type="compositionally biased region" description="Polar residues" evidence="1">
    <location>
        <begin position="61"/>
        <end position="71"/>
    </location>
</feature>
<evidence type="ECO:0000256" key="1">
    <source>
        <dbReference type="SAM" id="MobiDB-lite"/>
    </source>
</evidence>
<name>A0A2G8SFP0_9APHY</name>
<accession>A0A2G8SFP0</accession>